<accession>A0AA96LQV5</accession>
<dbReference type="InterPro" id="IPR058600">
    <property type="entry name" value="YhjD-like"/>
</dbReference>
<gene>
    <name evidence="1" type="ORF">MJB10_11030</name>
</gene>
<dbReference type="Pfam" id="PF26325">
    <property type="entry name" value="YhjD"/>
    <property type="match status" value="1"/>
</dbReference>
<dbReference type="EMBL" id="CP130319">
    <property type="protein sequence ID" value="WNR46592.1"/>
    <property type="molecule type" value="Genomic_DNA"/>
</dbReference>
<keyword evidence="2" id="KW-1185">Reference proteome</keyword>
<dbReference type="AlphaFoldDB" id="A0AA96LQV5"/>
<evidence type="ECO:0000313" key="2">
    <source>
        <dbReference type="Proteomes" id="UP001304650"/>
    </source>
</evidence>
<proteinExistence type="predicted"/>
<protein>
    <submittedName>
        <fullName evidence="1">Uncharacterized protein</fullName>
    </submittedName>
</protein>
<dbReference type="KEGG" id="proo:MJB10_11030"/>
<reference evidence="1" key="1">
    <citation type="submission" date="2022-02" db="EMBL/GenBank/DDBJ databases">
        <title>Paenibacillus sp. MBLB1832 Whole Genome Shotgun Sequencing.</title>
        <authorList>
            <person name="Hwang C.Y."/>
            <person name="Cho E.-S."/>
            <person name="Seo M.-J."/>
        </authorList>
    </citation>
    <scope>NUCLEOTIDE SEQUENCE</scope>
    <source>
        <strain evidence="1">MBLB1832</strain>
    </source>
</reference>
<name>A0AA96LQV5_9BACL</name>
<dbReference type="Proteomes" id="UP001304650">
    <property type="component" value="Chromosome"/>
</dbReference>
<dbReference type="RefSeq" id="WP_314804785.1">
    <property type="nucleotide sequence ID" value="NZ_CP130319.1"/>
</dbReference>
<sequence length="175" mass="20697">MSKKLEKNGLWESSRMMLPQHREAFQSWRHDKSMPTKRPTADEIGIMRESVLLPMMHTIVLRRSHEVERSSEMLRTLYAKVAQVLAKQMYADLAKVKRHMLENGMHVQEEEKDDCMIRYRYTCREHEDRFTMTRDYMRAEIGVRIGRYADSLVATIYGMDSRVSVLEAAENKKKP</sequence>
<evidence type="ECO:0000313" key="1">
    <source>
        <dbReference type="EMBL" id="WNR46592.1"/>
    </source>
</evidence>
<organism evidence="1 2">
    <name type="scientific">Paenibacillus roseopurpureus</name>
    <dbReference type="NCBI Taxonomy" id="2918901"/>
    <lineage>
        <taxon>Bacteria</taxon>
        <taxon>Bacillati</taxon>
        <taxon>Bacillota</taxon>
        <taxon>Bacilli</taxon>
        <taxon>Bacillales</taxon>
        <taxon>Paenibacillaceae</taxon>
        <taxon>Paenibacillus</taxon>
    </lineage>
</organism>